<evidence type="ECO:0000256" key="1">
    <source>
        <dbReference type="SAM" id="Phobius"/>
    </source>
</evidence>
<gene>
    <name evidence="2" type="ORF">HHI_12324</name>
</gene>
<feature type="transmembrane region" description="Helical" evidence="1">
    <location>
        <begin position="12"/>
        <end position="43"/>
    </location>
</feature>
<keyword evidence="3" id="KW-1185">Reference proteome</keyword>
<organism evidence="2 3">
    <name type="scientific">Hyphomonas hirschiana VP5</name>
    <dbReference type="NCBI Taxonomy" id="1280951"/>
    <lineage>
        <taxon>Bacteria</taxon>
        <taxon>Pseudomonadati</taxon>
        <taxon>Pseudomonadota</taxon>
        <taxon>Alphaproteobacteria</taxon>
        <taxon>Hyphomonadales</taxon>
        <taxon>Hyphomonadaceae</taxon>
        <taxon>Hyphomonas</taxon>
    </lineage>
</organism>
<dbReference type="Pfam" id="PF11188">
    <property type="entry name" value="DUF2975"/>
    <property type="match status" value="1"/>
</dbReference>
<dbReference type="InterPro" id="IPR021354">
    <property type="entry name" value="DUF2975"/>
</dbReference>
<evidence type="ECO:0000313" key="2">
    <source>
        <dbReference type="EMBL" id="KCZ92016.1"/>
    </source>
</evidence>
<reference evidence="2 3" key="1">
    <citation type="submission" date="2013-04" db="EMBL/GenBank/DDBJ databases">
        <title>Hyphomonas hirschiana VP5 Genome Sequencing.</title>
        <authorList>
            <person name="Lai Q."/>
            <person name="Shao Z."/>
        </authorList>
    </citation>
    <scope>NUCLEOTIDE SEQUENCE [LARGE SCALE GENOMIC DNA]</scope>
    <source>
        <strain evidence="2 3">VP5</strain>
    </source>
</reference>
<keyword evidence="1" id="KW-0472">Membrane</keyword>
<comment type="caution">
    <text evidence="2">The sequence shown here is derived from an EMBL/GenBank/DDBJ whole genome shotgun (WGS) entry which is preliminary data.</text>
</comment>
<feature type="transmembrane region" description="Helical" evidence="1">
    <location>
        <begin position="63"/>
        <end position="84"/>
    </location>
</feature>
<evidence type="ECO:0008006" key="4">
    <source>
        <dbReference type="Google" id="ProtNLM"/>
    </source>
</evidence>
<feature type="transmembrane region" description="Helical" evidence="1">
    <location>
        <begin position="142"/>
        <end position="162"/>
    </location>
</feature>
<evidence type="ECO:0000313" key="3">
    <source>
        <dbReference type="Proteomes" id="UP000025061"/>
    </source>
</evidence>
<keyword evidence="1" id="KW-0812">Transmembrane</keyword>
<dbReference type="PATRIC" id="fig|1280951.3.peg.2482"/>
<name>A0A059FND6_9PROT</name>
<protein>
    <recommendedName>
        <fullName evidence="4">DUF2975 domain-containing protein</fullName>
    </recommendedName>
</protein>
<dbReference type="RefSeq" id="WP_148205917.1">
    <property type="nucleotide sequence ID" value="NZ_ARYI01000010.1"/>
</dbReference>
<keyword evidence="1" id="KW-1133">Transmembrane helix</keyword>
<dbReference type="OrthoDB" id="7349915at2"/>
<dbReference type="Proteomes" id="UP000025061">
    <property type="component" value="Unassembled WGS sequence"/>
</dbReference>
<accession>A0A059FND6</accession>
<sequence length="176" mass="18535">MTKTGRNSMAEAMTVLVTVAMWIAGAFGVIGIPVLSLGLIASLSNGEASLPGIEALADGVSPGSFVIALGLLCVIVPGVIFICIQMRRILLTLVEGDPFVPENAGRLSRIGIAIAAMEVIRIATLLVVRAVPSLVGDAPPKLSTQLILWISVAALFILSQVFREGTRLRDEEKMTI</sequence>
<feature type="transmembrane region" description="Helical" evidence="1">
    <location>
        <begin position="110"/>
        <end position="130"/>
    </location>
</feature>
<proteinExistence type="predicted"/>
<dbReference type="AlphaFoldDB" id="A0A059FND6"/>
<dbReference type="EMBL" id="ARYI01000010">
    <property type="protein sequence ID" value="KCZ92016.1"/>
    <property type="molecule type" value="Genomic_DNA"/>
</dbReference>